<dbReference type="AlphaFoldDB" id="A0A1Q4JSP1"/>
<sequence>MSTINGLPAHVLLVHFIVVLAPLTALLAIVSSIWAPVRRRLVWLIVVLAVLTLALTPLTTDAGEWLEKRVPEGASVQTHAELGDSMLYFALGLALVAALLVAQHIRDRRGTRPVRWQSIAVAVLAVVVGVATMVQVYRIGESGARAAWEDAVSSAPAPVDPVK</sequence>
<evidence type="ECO:0000313" key="3">
    <source>
        <dbReference type="EMBL" id="QIP43506.1"/>
    </source>
</evidence>
<evidence type="ECO:0000313" key="4">
    <source>
        <dbReference type="Proteomes" id="UP000502345"/>
    </source>
</evidence>
<organism evidence="3 4">
    <name type="scientific">Rhodococcus erythropolis</name>
    <name type="common">Arthrobacter picolinophilus</name>
    <dbReference type="NCBI Taxonomy" id="1833"/>
    <lineage>
        <taxon>Bacteria</taxon>
        <taxon>Bacillati</taxon>
        <taxon>Actinomycetota</taxon>
        <taxon>Actinomycetes</taxon>
        <taxon>Mycobacteriales</taxon>
        <taxon>Nocardiaceae</taxon>
        <taxon>Rhodococcus</taxon>
        <taxon>Rhodococcus erythropolis group</taxon>
    </lineage>
</organism>
<feature type="transmembrane region" description="Helical" evidence="1">
    <location>
        <begin position="114"/>
        <end position="137"/>
    </location>
</feature>
<accession>A0A1Q4JSP1</accession>
<proteinExistence type="predicted"/>
<evidence type="ECO:0000259" key="2">
    <source>
        <dbReference type="Pfam" id="PF09990"/>
    </source>
</evidence>
<feature type="transmembrane region" description="Helical" evidence="1">
    <location>
        <begin position="85"/>
        <end position="102"/>
    </location>
</feature>
<reference evidence="3 4" key="1">
    <citation type="submission" date="2020-03" db="EMBL/GenBank/DDBJ databases">
        <title>Screen low temperature-resistant strains for efficient degradation of petroleum hydrocarbons under the low temperature.</title>
        <authorList>
            <person name="Wang Y."/>
            <person name="Chen J."/>
        </authorList>
    </citation>
    <scope>NUCLEOTIDE SEQUENCE [LARGE SCALE GENOMIC DNA]</scope>
    <source>
        <strain evidence="3 4">KB1</strain>
    </source>
</reference>
<dbReference type="Proteomes" id="UP000502345">
    <property type="component" value="Chromosome"/>
</dbReference>
<dbReference type="Pfam" id="PF09990">
    <property type="entry name" value="DUF2231"/>
    <property type="match status" value="1"/>
</dbReference>
<dbReference type="EMBL" id="CP050124">
    <property type="protein sequence ID" value="QIP43506.1"/>
    <property type="molecule type" value="Genomic_DNA"/>
</dbReference>
<evidence type="ECO:0000256" key="1">
    <source>
        <dbReference type="SAM" id="Phobius"/>
    </source>
</evidence>
<dbReference type="OrthoDB" id="4948879at2"/>
<dbReference type="InterPro" id="IPR019251">
    <property type="entry name" value="DUF2231_TM"/>
</dbReference>
<keyword evidence="1" id="KW-0812">Transmembrane</keyword>
<feature type="transmembrane region" description="Helical" evidence="1">
    <location>
        <begin position="41"/>
        <end position="59"/>
    </location>
</feature>
<protein>
    <recommendedName>
        <fullName evidence="2">DUF2231 domain-containing protein</fullName>
    </recommendedName>
</protein>
<feature type="domain" description="DUF2231" evidence="2">
    <location>
        <begin position="6"/>
        <end position="154"/>
    </location>
</feature>
<feature type="transmembrane region" description="Helical" evidence="1">
    <location>
        <begin position="12"/>
        <end position="34"/>
    </location>
</feature>
<name>A0A1Q4JSP1_RHOER</name>
<keyword evidence="1" id="KW-1133">Transmembrane helix</keyword>
<gene>
    <name evidence="3" type="ORF">G9444_6263</name>
</gene>
<keyword evidence="1" id="KW-0472">Membrane</keyword>
<dbReference type="RefSeq" id="WP_003943426.1">
    <property type="nucleotide sequence ID" value="NZ_AP018733.1"/>
</dbReference>